<gene>
    <name evidence="1" type="ORF">PACTADRAFT_50220</name>
</gene>
<dbReference type="EMBL" id="KV454014">
    <property type="protein sequence ID" value="ODV95505.1"/>
    <property type="molecule type" value="Genomic_DNA"/>
</dbReference>
<evidence type="ECO:0000313" key="1">
    <source>
        <dbReference type="EMBL" id="ODV95505.1"/>
    </source>
</evidence>
<reference evidence="2" key="1">
    <citation type="submission" date="2016-05" db="EMBL/GenBank/DDBJ databases">
        <title>Comparative genomics of biotechnologically important yeasts.</title>
        <authorList>
            <consortium name="DOE Joint Genome Institute"/>
            <person name="Riley R."/>
            <person name="Haridas S."/>
            <person name="Wolfe K.H."/>
            <person name="Lopes M.R."/>
            <person name="Hittinger C.T."/>
            <person name="Goker M."/>
            <person name="Salamov A."/>
            <person name="Wisecaver J."/>
            <person name="Long T.M."/>
            <person name="Aerts A.L."/>
            <person name="Barry K."/>
            <person name="Choi C."/>
            <person name="Clum A."/>
            <person name="Coughlan A.Y."/>
            <person name="Deshpande S."/>
            <person name="Douglass A.P."/>
            <person name="Hanson S.J."/>
            <person name="Klenk H.-P."/>
            <person name="Labutti K."/>
            <person name="Lapidus A."/>
            <person name="Lindquist E."/>
            <person name="Lipzen A."/>
            <person name="Meier-Kolthoff J.P."/>
            <person name="Ohm R.A."/>
            <person name="Otillar R.P."/>
            <person name="Pangilinan J."/>
            <person name="Peng Y."/>
            <person name="Rokas A."/>
            <person name="Rosa C.A."/>
            <person name="Scheuner C."/>
            <person name="Sibirny A.A."/>
            <person name="Slot J.C."/>
            <person name="Stielow J.B."/>
            <person name="Sun H."/>
            <person name="Kurtzman C.P."/>
            <person name="Blackwell M."/>
            <person name="Grigoriev I.V."/>
            <person name="Jeffries T.W."/>
        </authorList>
    </citation>
    <scope>NUCLEOTIDE SEQUENCE [LARGE SCALE GENOMIC DNA]</scope>
    <source>
        <strain evidence="2">NRRL Y-2460</strain>
    </source>
</reference>
<dbReference type="OrthoDB" id="4073963at2759"/>
<dbReference type="AlphaFoldDB" id="A0A1E4TUQ1"/>
<keyword evidence="2" id="KW-1185">Reference proteome</keyword>
<evidence type="ECO:0008006" key="3">
    <source>
        <dbReference type="Google" id="ProtNLM"/>
    </source>
</evidence>
<organism evidence="1 2">
    <name type="scientific">Pachysolen tannophilus NRRL Y-2460</name>
    <dbReference type="NCBI Taxonomy" id="669874"/>
    <lineage>
        <taxon>Eukaryota</taxon>
        <taxon>Fungi</taxon>
        <taxon>Dikarya</taxon>
        <taxon>Ascomycota</taxon>
        <taxon>Saccharomycotina</taxon>
        <taxon>Pichiomycetes</taxon>
        <taxon>Pachysolenaceae</taxon>
        <taxon>Pachysolen</taxon>
    </lineage>
</organism>
<protein>
    <recommendedName>
        <fullName evidence="3">RRM domain-containing protein</fullName>
    </recommendedName>
</protein>
<evidence type="ECO:0000313" key="2">
    <source>
        <dbReference type="Proteomes" id="UP000094236"/>
    </source>
</evidence>
<dbReference type="STRING" id="669874.A0A1E4TUQ1"/>
<dbReference type="Proteomes" id="UP000094236">
    <property type="component" value="Unassembled WGS sequence"/>
</dbReference>
<name>A0A1E4TUQ1_PACTA</name>
<accession>A0A1E4TUQ1</accession>
<sequence>MEYATTGMFIVNGYHIQPSWANSNVLNIEDSNYFHQPVPAFLGNEMELNGARRSLILKKQINASRSIRSKTSPKYRHFPSPKSHLSEFDCEETRRIFSKYGEIVDIAPVISRKLCFSVHYFDVRGSISAKIDLETPGSELYNKYSEWTVWYGKDPCDRPCFAL</sequence>
<proteinExistence type="predicted"/>